<reference evidence="6 7" key="1">
    <citation type="submission" date="2019-05" db="EMBL/GenBank/DDBJ databases">
        <authorList>
            <person name="Narsing Rao M.P."/>
            <person name="Li W.J."/>
        </authorList>
    </citation>
    <scope>NUCLEOTIDE SEQUENCE [LARGE SCALE GENOMIC DNA]</scope>
    <source>
        <strain evidence="6 7">SYSU_K30003</strain>
    </source>
</reference>
<evidence type="ECO:0000256" key="2">
    <source>
        <dbReference type="ARBA" id="ARBA00022840"/>
    </source>
</evidence>
<organism evidence="6 7">
    <name type="scientific">Paenibacillus antri</name>
    <dbReference type="NCBI Taxonomy" id="2582848"/>
    <lineage>
        <taxon>Bacteria</taxon>
        <taxon>Bacillati</taxon>
        <taxon>Bacillota</taxon>
        <taxon>Bacilli</taxon>
        <taxon>Bacillales</taxon>
        <taxon>Paenibacillaceae</taxon>
        <taxon>Paenibacillus</taxon>
    </lineage>
</organism>
<feature type="domain" description="Helicase C-terminal" evidence="5">
    <location>
        <begin position="447"/>
        <end position="596"/>
    </location>
</feature>
<dbReference type="AlphaFoldDB" id="A0A5R9GGM7"/>
<protein>
    <submittedName>
        <fullName evidence="6">DEAD/DEAH box helicase</fullName>
    </submittedName>
</protein>
<dbReference type="GO" id="GO:0003677">
    <property type="term" value="F:DNA binding"/>
    <property type="evidence" value="ECO:0007669"/>
    <property type="project" value="UniProtKB-KW"/>
</dbReference>
<dbReference type="Pfam" id="PF00271">
    <property type="entry name" value="Helicase_C"/>
    <property type="match status" value="1"/>
</dbReference>
<evidence type="ECO:0000256" key="3">
    <source>
        <dbReference type="ARBA" id="ARBA00023125"/>
    </source>
</evidence>
<feature type="domain" description="Helicase ATP-binding" evidence="4">
    <location>
        <begin position="264"/>
        <end position="416"/>
    </location>
</feature>
<dbReference type="GO" id="GO:0043138">
    <property type="term" value="F:3'-5' DNA helicase activity"/>
    <property type="evidence" value="ECO:0007669"/>
    <property type="project" value="TreeGrafter"/>
</dbReference>
<dbReference type="PANTHER" id="PTHR30580">
    <property type="entry name" value="PRIMOSOMAL PROTEIN N"/>
    <property type="match status" value="1"/>
</dbReference>
<dbReference type="Proteomes" id="UP000309676">
    <property type="component" value="Unassembled WGS sequence"/>
</dbReference>
<evidence type="ECO:0000313" key="7">
    <source>
        <dbReference type="Proteomes" id="UP000309676"/>
    </source>
</evidence>
<sequence>MRAVVYGVEVDPAVGGGGWRWCVSVALEADAAWWSAAGARRLYVLGSGGSRRLSLGQAAELRAGLEASRRRFGSAAVPGGSWVGVEELCAGWALDRGEYERWTSRLAGRLLLREELEAMDGLPEDWVRFVQWGALMGRLRIRHGVERMREASALARLAGRLEGMGVHGLRVRGGDRWEGYRCVRCGSEGRSLLPVSECALCGGPCPYCEACLGMGRVRYCALLVQGVAAGVEFAAAGALGGSGVRARWGLSSAQADAAGEALRFLERPGGGKFLLWAVTGAGKTEMMFPLVERALAVGGRALVATPRKDVVLELMPRVKAAFPEARVVTLYGGSEERWEAGAITIATTHQLFRFREAFDLVVLDEIDAFPYHGDPQLTYAAEGACRHDGKFVLLSATPPTELRRAASRGKLPHAKVCVRFHGRPLPVPQRLGVPPLRRWADSALPRSLREAVEVSLRRGAQLFVFVPWIAAIPGVVRLLEGAFPDVPIGGTSSKDEERGEKVLSFRGRELRIIVTTTILERGVTVPRTDVFILDAHSGLFDGASLVQMAGRAGRKAEDPSGNVYFCSAEWTKSQKEAIRDIKAMNDLARKRGYLFP</sequence>
<dbReference type="InterPro" id="IPR011545">
    <property type="entry name" value="DEAD/DEAH_box_helicase_dom"/>
</dbReference>
<dbReference type="InterPro" id="IPR014001">
    <property type="entry name" value="Helicase_ATP-bd"/>
</dbReference>
<dbReference type="EMBL" id="VCIW01000014">
    <property type="protein sequence ID" value="TLS50565.1"/>
    <property type="molecule type" value="Genomic_DNA"/>
</dbReference>
<dbReference type="GO" id="GO:0006270">
    <property type="term" value="P:DNA replication initiation"/>
    <property type="evidence" value="ECO:0007669"/>
    <property type="project" value="TreeGrafter"/>
</dbReference>
<dbReference type="PROSITE" id="PS51192">
    <property type="entry name" value="HELICASE_ATP_BIND_1"/>
    <property type="match status" value="1"/>
</dbReference>
<dbReference type="GO" id="GO:0006310">
    <property type="term" value="P:DNA recombination"/>
    <property type="evidence" value="ECO:0007669"/>
    <property type="project" value="TreeGrafter"/>
</dbReference>
<keyword evidence="2" id="KW-0067">ATP-binding</keyword>
<evidence type="ECO:0000259" key="5">
    <source>
        <dbReference type="PROSITE" id="PS51194"/>
    </source>
</evidence>
<keyword evidence="1" id="KW-0547">Nucleotide-binding</keyword>
<dbReference type="SMART" id="SM00487">
    <property type="entry name" value="DEXDc"/>
    <property type="match status" value="1"/>
</dbReference>
<keyword evidence="6" id="KW-0378">Hydrolase</keyword>
<dbReference type="Pfam" id="PF00270">
    <property type="entry name" value="DEAD"/>
    <property type="match status" value="1"/>
</dbReference>
<dbReference type="InterPro" id="IPR027417">
    <property type="entry name" value="P-loop_NTPase"/>
</dbReference>
<dbReference type="SUPFAM" id="SSF52540">
    <property type="entry name" value="P-loop containing nucleoside triphosphate hydrolases"/>
    <property type="match status" value="1"/>
</dbReference>
<dbReference type="GO" id="GO:0006302">
    <property type="term" value="P:double-strand break repair"/>
    <property type="evidence" value="ECO:0007669"/>
    <property type="project" value="TreeGrafter"/>
</dbReference>
<accession>A0A5R9GGM7</accession>
<keyword evidence="3" id="KW-0238">DNA-binding</keyword>
<proteinExistence type="predicted"/>
<evidence type="ECO:0000313" key="6">
    <source>
        <dbReference type="EMBL" id="TLS50565.1"/>
    </source>
</evidence>
<dbReference type="InterPro" id="IPR001650">
    <property type="entry name" value="Helicase_C-like"/>
</dbReference>
<keyword evidence="6" id="KW-0347">Helicase</keyword>
<name>A0A5R9GGM7_9BACL</name>
<dbReference type="RefSeq" id="WP_138195932.1">
    <property type="nucleotide sequence ID" value="NZ_VCIW01000014.1"/>
</dbReference>
<dbReference type="PANTHER" id="PTHR30580:SF1">
    <property type="entry name" value="COMF OPERON PROTEIN 1"/>
    <property type="match status" value="1"/>
</dbReference>
<comment type="caution">
    <text evidence="6">The sequence shown here is derived from an EMBL/GenBank/DDBJ whole genome shotgun (WGS) entry which is preliminary data.</text>
</comment>
<evidence type="ECO:0000259" key="4">
    <source>
        <dbReference type="PROSITE" id="PS51192"/>
    </source>
</evidence>
<keyword evidence="7" id="KW-1185">Reference proteome</keyword>
<dbReference type="GO" id="GO:0005524">
    <property type="term" value="F:ATP binding"/>
    <property type="evidence" value="ECO:0007669"/>
    <property type="project" value="UniProtKB-KW"/>
</dbReference>
<evidence type="ECO:0000256" key="1">
    <source>
        <dbReference type="ARBA" id="ARBA00022741"/>
    </source>
</evidence>
<dbReference type="Gene3D" id="3.40.50.300">
    <property type="entry name" value="P-loop containing nucleotide triphosphate hydrolases"/>
    <property type="match status" value="2"/>
</dbReference>
<dbReference type="OrthoDB" id="2077914at2"/>
<dbReference type="PROSITE" id="PS51194">
    <property type="entry name" value="HELICASE_CTER"/>
    <property type="match status" value="1"/>
</dbReference>
<gene>
    <name evidence="6" type="ORF">FE782_19570</name>
</gene>
<dbReference type="SMART" id="SM00490">
    <property type="entry name" value="HELICc"/>
    <property type="match status" value="1"/>
</dbReference>